<dbReference type="EMBL" id="LS483476">
    <property type="protein sequence ID" value="SQI56652.1"/>
    <property type="molecule type" value="Genomic_DNA"/>
</dbReference>
<reference evidence="7 8" key="1">
    <citation type="submission" date="2018-06" db="EMBL/GenBank/DDBJ databases">
        <authorList>
            <consortium name="Pathogen Informatics"/>
            <person name="Doyle S."/>
        </authorList>
    </citation>
    <scope>NUCLEOTIDE SEQUENCE [LARGE SCALE GENOMIC DNA]</scope>
    <source>
        <strain evidence="7 8">NCTC4824</strain>
    </source>
</reference>
<dbReference type="InterPro" id="IPR002421">
    <property type="entry name" value="5-3_exonuclease"/>
</dbReference>
<evidence type="ECO:0000256" key="3">
    <source>
        <dbReference type="ARBA" id="ARBA00023125"/>
    </source>
</evidence>
<dbReference type="GO" id="GO:0003677">
    <property type="term" value="F:DNA binding"/>
    <property type="evidence" value="ECO:0007669"/>
    <property type="project" value="UniProtKB-KW"/>
</dbReference>
<dbReference type="InterPro" id="IPR008918">
    <property type="entry name" value="HhH2"/>
</dbReference>
<dbReference type="AlphaFoldDB" id="A0A2X4WCR2"/>
<dbReference type="PANTHER" id="PTHR42646">
    <property type="entry name" value="FLAP ENDONUCLEASE XNI"/>
    <property type="match status" value="1"/>
</dbReference>
<name>A0A2X4WCR2_LEDLE</name>
<evidence type="ECO:0000256" key="1">
    <source>
        <dbReference type="ARBA" id="ARBA00022722"/>
    </source>
</evidence>
<keyword evidence="1" id="KW-0540">Nuclease</keyword>
<evidence type="ECO:0000256" key="2">
    <source>
        <dbReference type="ARBA" id="ARBA00022801"/>
    </source>
</evidence>
<evidence type="ECO:0000256" key="4">
    <source>
        <dbReference type="ARBA" id="ARBA00049957"/>
    </source>
</evidence>
<proteinExistence type="predicted"/>
<dbReference type="KEGG" id="blen:NCTC4824_02003"/>
<dbReference type="InterPro" id="IPR038969">
    <property type="entry name" value="FEN"/>
</dbReference>
<evidence type="ECO:0000313" key="7">
    <source>
        <dbReference type="EMBL" id="SQI56652.1"/>
    </source>
</evidence>
<dbReference type="Gene3D" id="3.40.50.1010">
    <property type="entry name" value="5'-nuclease"/>
    <property type="match status" value="1"/>
</dbReference>
<evidence type="ECO:0000259" key="6">
    <source>
        <dbReference type="SMART" id="SM00475"/>
    </source>
</evidence>
<comment type="function">
    <text evidence="4">5'-3' exonuclease acting preferentially on double-stranded DNA.</text>
</comment>
<protein>
    <recommendedName>
        <fullName evidence="5">5'-3' exonuclease</fullName>
    </recommendedName>
</protein>
<dbReference type="GO" id="GO:0033567">
    <property type="term" value="P:DNA replication, Okazaki fragment processing"/>
    <property type="evidence" value="ECO:0007669"/>
    <property type="project" value="InterPro"/>
</dbReference>
<dbReference type="SMART" id="SM00279">
    <property type="entry name" value="HhH2"/>
    <property type="match status" value="1"/>
</dbReference>
<dbReference type="GO" id="GO:0017108">
    <property type="term" value="F:5'-flap endonuclease activity"/>
    <property type="evidence" value="ECO:0007669"/>
    <property type="project" value="InterPro"/>
</dbReference>
<dbReference type="SMART" id="SM00475">
    <property type="entry name" value="53EXOc"/>
    <property type="match status" value="1"/>
</dbReference>
<dbReference type="FunFam" id="1.10.150.20:FF:000003">
    <property type="entry name" value="DNA polymerase I"/>
    <property type="match status" value="1"/>
</dbReference>
<organism evidence="7 8">
    <name type="scientific">Lederbergia lenta</name>
    <name type="common">Bacillus lentus</name>
    <dbReference type="NCBI Taxonomy" id="1467"/>
    <lineage>
        <taxon>Bacteria</taxon>
        <taxon>Bacillati</taxon>
        <taxon>Bacillota</taxon>
        <taxon>Bacilli</taxon>
        <taxon>Bacillales</taxon>
        <taxon>Bacillaceae</taxon>
        <taxon>Lederbergia</taxon>
    </lineage>
</organism>
<dbReference type="CDD" id="cd09859">
    <property type="entry name" value="PIN_53EXO"/>
    <property type="match status" value="1"/>
</dbReference>
<keyword evidence="7" id="KW-0269">Exonuclease</keyword>
<feature type="domain" description="5'-3' exonuclease" evidence="6">
    <location>
        <begin position="1"/>
        <end position="266"/>
    </location>
</feature>
<keyword evidence="2 7" id="KW-0378">Hydrolase</keyword>
<dbReference type="STRING" id="1348624.GCA_001591545_01068"/>
<dbReference type="GO" id="GO:0008409">
    <property type="term" value="F:5'-3' exonuclease activity"/>
    <property type="evidence" value="ECO:0007669"/>
    <property type="project" value="InterPro"/>
</dbReference>
<keyword evidence="3" id="KW-0238">DNA-binding</keyword>
<evidence type="ECO:0000256" key="5">
    <source>
        <dbReference type="ARBA" id="ARBA00050026"/>
    </source>
</evidence>
<dbReference type="PANTHER" id="PTHR42646:SF2">
    <property type="entry name" value="5'-3' EXONUCLEASE FAMILY PROTEIN"/>
    <property type="match status" value="1"/>
</dbReference>
<dbReference type="Pfam" id="PF02739">
    <property type="entry name" value="5_3_exonuc_N"/>
    <property type="match status" value="1"/>
</dbReference>
<dbReference type="InterPro" id="IPR029060">
    <property type="entry name" value="PIN-like_dom_sf"/>
</dbReference>
<dbReference type="InterPro" id="IPR036279">
    <property type="entry name" value="5-3_exonuclease_C_sf"/>
</dbReference>
<dbReference type="SUPFAM" id="SSF47807">
    <property type="entry name" value="5' to 3' exonuclease, C-terminal subdomain"/>
    <property type="match status" value="1"/>
</dbReference>
<dbReference type="InterPro" id="IPR020046">
    <property type="entry name" value="5-3_exonucl_a-hlix_arch_N"/>
</dbReference>
<dbReference type="Proteomes" id="UP000249134">
    <property type="component" value="Chromosome 1"/>
</dbReference>
<gene>
    <name evidence="7" type="primary">exoA_1</name>
    <name evidence="7" type="ORF">NCTC4824_02003</name>
</gene>
<accession>A0A2X4WCR2</accession>
<dbReference type="RefSeq" id="WP_066137937.1">
    <property type="nucleotide sequence ID" value="NZ_CBCSGM010000001.1"/>
</dbReference>
<dbReference type="CDD" id="cd09898">
    <property type="entry name" value="H3TH_53EXO"/>
    <property type="match status" value="1"/>
</dbReference>
<dbReference type="SUPFAM" id="SSF88723">
    <property type="entry name" value="PIN domain-like"/>
    <property type="match status" value="1"/>
</dbReference>
<dbReference type="InterPro" id="IPR020045">
    <property type="entry name" value="DNA_polI_H3TH"/>
</dbReference>
<evidence type="ECO:0000313" key="8">
    <source>
        <dbReference type="Proteomes" id="UP000249134"/>
    </source>
</evidence>
<keyword evidence="8" id="KW-1185">Reference proteome</keyword>
<sequence length="303" mass="33838">MKQQHLLLIDGMALLFRSFYATAVSKYFMVNTAGVPTNAVQGYIKHLLMAVEHVNPTHVAVCWDMGSVTFRNDLYPEYKANRGAAPEELIPQFDLAKEVTTAFNIPNIGIAGFEADDCIGTICEQYKDQMNISVLTGDRDLIQIVDENVQVLIMQKGMGNYKTYTTSLVWDEFNILPKQLIDVKALMGDSSDGYPGVKGIGEKTALKLIQTYDHIEGLLENIAHITPGQRKKIEAETEVLHLCRELAKIKCDTPLLQININDCTWEEVPSTAWDAISEHELKTIHSYLLKSSMYSGAGEIFSS</sequence>
<dbReference type="Gene3D" id="1.10.150.20">
    <property type="entry name" value="5' to 3' exonuclease, C-terminal subdomain"/>
    <property type="match status" value="1"/>
</dbReference>
<dbReference type="Pfam" id="PF01367">
    <property type="entry name" value="5_3_exonuc"/>
    <property type="match status" value="1"/>
</dbReference>